<feature type="transmembrane region" description="Helical" evidence="1">
    <location>
        <begin position="146"/>
        <end position="164"/>
    </location>
</feature>
<evidence type="ECO:0000256" key="1">
    <source>
        <dbReference type="SAM" id="Phobius"/>
    </source>
</evidence>
<keyword evidence="3" id="KW-1185">Reference proteome</keyword>
<feature type="transmembrane region" description="Helical" evidence="1">
    <location>
        <begin position="113"/>
        <end position="134"/>
    </location>
</feature>
<feature type="transmembrane region" description="Helical" evidence="1">
    <location>
        <begin position="208"/>
        <end position="229"/>
    </location>
</feature>
<feature type="transmembrane region" description="Helical" evidence="1">
    <location>
        <begin position="331"/>
        <end position="351"/>
    </location>
</feature>
<proteinExistence type="predicted"/>
<evidence type="ECO:0000313" key="3">
    <source>
        <dbReference type="Proteomes" id="UP001234585"/>
    </source>
</evidence>
<sequence>MQTLKSVLDGAAGEGIISGEQAGALLPYMEARGVGLNVPARADALDIGGPAEDRAIAPVEDTEAPRFIRGFHDVLITIGVAIVMAGVWGIGAFLLALPAIIILAEILVKRQRLALPAVLLTALYVHWILTTSLLMQDEAVGQQDAIVGFLLTVAPLCGLLPPFYWRYRIPLSLSLWYLSLAALALGIVFLVLGRMLHSTDLFTEHSTLCAGIFLVTALALFAVAMRYDLSDRFRVTRRSDIAFWLHLVTAPALLYSTLSFVFLGDFANNTLFSSDKGLLDALVIVGIVVVLMGIGLAIDRRAFVTSGLLSLGLATASLLQRTTAAPETYIFLSLLIVGIVVLTIGIGWPHFRRWVLTPLPLALKEKLPPLR</sequence>
<dbReference type="Proteomes" id="UP001234585">
    <property type="component" value="Chromosome"/>
</dbReference>
<dbReference type="RefSeq" id="WP_306037874.1">
    <property type="nucleotide sequence ID" value="NZ_CP132302.1"/>
</dbReference>
<dbReference type="AlphaFoldDB" id="A0AA50H4Q9"/>
<accession>A0AA50H4Q9</accession>
<evidence type="ECO:0008006" key="4">
    <source>
        <dbReference type="Google" id="ProtNLM"/>
    </source>
</evidence>
<dbReference type="EMBL" id="CP132302">
    <property type="protein sequence ID" value="WLR98009.1"/>
    <property type="molecule type" value="Genomic_DNA"/>
</dbReference>
<feature type="transmembrane region" description="Helical" evidence="1">
    <location>
        <begin position="241"/>
        <end position="266"/>
    </location>
</feature>
<keyword evidence="1" id="KW-1133">Transmembrane helix</keyword>
<feature type="transmembrane region" description="Helical" evidence="1">
    <location>
        <begin position="74"/>
        <end position="107"/>
    </location>
</feature>
<feature type="transmembrane region" description="Helical" evidence="1">
    <location>
        <begin position="278"/>
        <end position="296"/>
    </location>
</feature>
<keyword evidence="1" id="KW-0472">Membrane</keyword>
<name>A0AA50H4Q9_9HYPH</name>
<feature type="transmembrane region" description="Helical" evidence="1">
    <location>
        <begin position="176"/>
        <end position="196"/>
    </location>
</feature>
<evidence type="ECO:0000313" key="2">
    <source>
        <dbReference type="EMBL" id="WLR98009.1"/>
    </source>
</evidence>
<reference evidence="2 3" key="1">
    <citation type="submission" date="2023-08" db="EMBL/GenBank/DDBJ databases">
        <title>Pathogen: clinical or host-associated sample.</title>
        <authorList>
            <person name="Hergert J."/>
            <person name="Casey R."/>
            <person name="Wagner J."/>
            <person name="Young E.L."/>
            <person name="Oakeson K.F."/>
        </authorList>
    </citation>
    <scope>NUCLEOTIDE SEQUENCE [LARGE SCALE GENOMIC DNA]</scope>
    <source>
        <strain evidence="2 3">1760953</strain>
    </source>
</reference>
<protein>
    <recommendedName>
        <fullName evidence="4">DUF2157 domain-containing protein</fullName>
    </recommendedName>
</protein>
<gene>
    <name evidence="2" type="ORF">Q9313_02960</name>
</gene>
<keyword evidence="1" id="KW-0812">Transmembrane</keyword>
<organism evidence="2 3">
    <name type="scientific">Shinella sumterensis</name>
    <dbReference type="NCBI Taxonomy" id="1967501"/>
    <lineage>
        <taxon>Bacteria</taxon>
        <taxon>Pseudomonadati</taxon>
        <taxon>Pseudomonadota</taxon>
        <taxon>Alphaproteobacteria</taxon>
        <taxon>Hyphomicrobiales</taxon>
        <taxon>Rhizobiaceae</taxon>
        <taxon>Shinella</taxon>
    </lineage>
</organism>